<dbReference type="Gene3D" id="1.10.10.10">
    <property type="entry name" value="Winged helix-like DNA-binding domain superfamily/Winged helix DNA-binding domain"/>
    <property type="match status" value="1"/>
</dbReference>
<dbReference type="SMART" id="SM00345">
    <property type="entry name" value="HTH_GNTR"/>
    <property type="match status" value="1"/>
</dbReference>
<keyword evidence="2" id="KW-0238">DNA-binding</keyword>
<gene>
    <name evidence="5" type="ORF">K8V70_09885</name>
</gene>
<dbReference type="SUPFAM" id="SSF64288">
    <property type="entry name" value="Chorismate lyase-like"/>
    <property type="match status" value="1"/>
</dbReference>
<accession>A0A921LUB1</accession>
<dbReference type="PANTHER" id="PTHR44846">
    <property type="entry name" value="MANNOSYL-D-GLYCERATE TRANSPORT/METABOLISM SYSTEM REPRESSOR MNGR-RELATED"/>
    <property type="match status" value="1"/>
</dbReference>
<evidence type="ECO:0000256" key="1">
    <source>
        <dbReference type="ARBA" id="ARBA00023015"/>
    </source>
</evidence>
<dbReference type="GO" id="GO:0003700">
    <property type="term" value="F:DNA-binding transcription factor activity"/>
    <property type="evidence" value="ECO:0007669"/>
    <property type="project" value="InterPro"/>
</dbReference>
<dbReference type="RefSeq" id="WP_273191270.1">
    <property type="nucleotide sequence ID" value="NZ_DYUZ01000035.1"/>
</dbReference>
<comment type="caution">
    <text evidence="5">The sequence shown here is derived from an EMBL/GenBank/DDBJ whole genome shotgun (WGS) entry which is preliminary data.</text>
</comment>
<evidence type="ECO:0000313" key="5">
    <source>
        <dbReference type="EMBL" id="HJG38146.1"/>
    </source>
</evidence>
<dbReference type="Gene3D" id="3.40.1410.10">
    <property type="entry name" value="Chorismate lyase-like"/>
    <property type="match status" value="1"/>
</dbReference>
<organism evidence="5 6">
    <name type="scientific">Enorma phocaeensis</name>
    <dbReference type="NCBI Taxonomy" id="1871019"/>
    <lineage>
        <taxon>Bacteria</taxon>
        <taxon>Bacillati</taxon>
        <taxon>Actinomycetota</taxon>
        <taxon>Coriobacteriia</taxon>
        <taxon>Coriobacteriales</taxon>
        <taxon>Coriobacteriaceae</taxon>
        <taxon>Enorma</taxon>
    </lineage>
</organism>
<dbReference type="InterPro" id="IPR011663">
    <property type="entry name" value="UTRA"/>
</dbReference>
<proteinExistence type="predicted"/>
<dbReference type="InterPro" id="IPR000524">
    <property type="entry name" value="Tscrpt_reg_HTH_GntR"/>
</dbReference>
<evidence type="ECO:0000256" key="2">
    <source>
        <dbReference type="ARBA" id="ARBA00023125"/>
    </source>
</evidence>
<dbReference type="GO" id="GO:0045892">
    <property type="term" value="P:negative regulation of DNA-templated transcription"/>
    <property type="evidence" value="ECO:0007669"/>
    <property type="project" value="TreeGrafter"/>
</dbReference>
<dbReference type="PRINTS" id="PR00035">
    <property type="entry name" value="HTHGNTR"/>
</dbReference>
<dbReference type="Pfam" id="PF00392">
    <property type="entry name" value="GntR"/>
    <property type="match status" value="1"/>
</dbReference>
<dbReference type="InterPro" id="IPR036388">
    <property type="entry name" value="WH-like_DNA-bd_sf"/>
</dbReference>
<dbReference type="InterPro" id="IPR036390">
    <property type="entry name" value="WH_DNA-bd_sf"/>
</dbReference>
<evidence type="ECO:0000313" key="6">
    <source>
        <dbReference type="Proteomes" id="UP000753256"/>
    </source>
</evidence>
<reference evidence="5" key="1">
    <citation type="journal article" date="2021" name="PeerJ">
        <title>Extensive microbial diversity within the chicken gut microbiome revealed by metagenomics and culture.</title>
        <authorList>
            <person name="Gilroy R."/>
            <person name="Ravi A."/>
            <person name="Getino M."/>
            <person name="Pursley I."/>
            <person name="Horton D.L."/>
            <person name="Alikhan N.F."/>
            <person name="Baker D."/>
            <person name="Gharbi K."/>
            <person name="Hall N."/>
            <person name="Watson M."/>
            <person name="Adriaenssens E.M."/>
            <person name="Foster-Nyarko E."/>
            <person name="Jarju S."/>
            <person name="Secka A."/>
            <person name="Antonio M."/>
            <person name="Oren A."/>
            <person name="Chaudhuri R.R."/>
            <person name="La Ragione R."/>
            <person name="Hildebrand F."/>
            <person name="Pallen M.J."/>
        </authorList>
    </citation>
    <scope>NUCLEOTIDE SEQUENCE</scope>
    <source>
        <strain evidence="5">ChiHjej13B12-9602</strain>
    </source>
</reference>
<evidence type="ECO:0000259" key="4">
    <source>
        <dbReference type="PROSITE" id="PS50949"/>
    </source>
</evidence>
<dbReference type="SMART" id="SM00866">
    <property type="entry name" value="UTRA"/>
    <property type="match status" value="1"/>
</dbReference>
<dbReference type="InterPro" id="IPR028978">
    <property type="entry name" value="Chorismate_lyase_/UTRA_dom_sf"/>
</dbReference>
<dbReference type="AlphaFoldDB" id="A0A921LUB1"/>
<reference evidence="5" key="2">
    <citation type="submission" date="2021-09" db="EMBL/GenBank/DDBJ databases">
        <authorList>
            <person name="Gilroy R."/>
        </authorList>
    </citation>
    <scope>NUCLEOTIDE SEQUENCE</scope>
    <source>
        <strain evidence="5">ChiHjej13B12-9602</strain>
    </source>
</reference>
<dbReference type="PANTHER" id="PTHR44846:SF17">
    <property type="entry name" value="GNTR-FAMILY TRANSCRIPTIONAL REGULATOR"/>
    <property type="match status" value="1"/>
</dbReference>
<name>A0A921LUB1_9ACTN</name>
<dbReference type="Pfam" id="PF07702">
    <property type="entry name" value="UTRA"/>
    <property type="match status" value="1"/>
</dbReference>
<evidence type="ECO:0000256" key="3">
    <source>
        <dbReference type="ARBA" id="ARBA00023163"/>
    </source>
</evidence>
<feature type="domain" description="HTH gntR-type" evidence="4">
    <location>
        <begin position="11"/>
        <end position="79"/>
    </location>
</feature>
<dbReference type="Proteomes" id="UP000753256">
    <property type="component" value="Unassembled WGS sequence"/>
</dbReference>
<dbReference type="CDD" id="cd07377">
    <property type="entry name" value="WHTH_GntR"/>
    <property type="match status" value="1"/>
</dbReference>
<keyword evidence="3" id="KW-0804">Transcription</keyword>
<protein>
    <submittedName>
        <fullName evidence="5">GntR family transcriptional regulator</fullName>
    </submittedName>
</protein>
<dbReference type="InterPro" id="IPR050679">
    <property type="entry name" value="Bact_HTH_transcr_reg"/>
</dbReference>
<dbReference type="FunFam" id="1.10.10.10:FF:000079">
    <property type="entry name" value="GntR family transcriptional regulator"/>
    <property type="match status" value="1"/>
</dbReference>
<dbReference type="EMBL" id="DYUZ01000035">
    <property type="protein sequence ID" value="HJG38146.1"/>
    <property type="molecule type" value="Genomic_DNA"/>
</dbReference>
<dbReference type="PROSITE" id="PS50949">
    <property type="entry name" value="HTH_GNTR"/>
    <property type="match status" value="1"/>
</dbReference>
<dbReference type="GO" id="GO:0003677">
    <property type="term" value="F:DNA binding"/>
    <property type="evidence" value="ECO:0007669"/>
    <property type="project" value="UniProtKB-KW"/>
</dbReference>
<dbReference type="SUPFAM" id="SSF46785">
    <property type="entry name" value="Winged helix' DNA-binding domain"/>
    <property type="match status" value="1"/>
</dbReference>
<sequence length="246" mass="27243">MPGPLDDSSTAPYYLQIVGNIRYDIDSGKLREGDKLPSEKQLCDLYHVSRVTVRHALDELAEAGYLEKRRGKGTYVKSARDMVLMHPRVDIDVISFTGACQRSGMEPGAIEIEVTRVVPNEDECAFFGIDEDQKVLSVKRVRTADGVRIMYEDNRFAPTGFEFLETTPPSGGSLYRLIEEHTGKIPHMVGSCMLTSNRAAGDMVTHLQVPAGEPLFVLEANYCDADGAPMYMGKQVIIGARYSFAL</sequence>
<keyword evidence="1" id="KW-0805">Transcription regulation</keyword>